<protein>
    <recommendedName>
        <fullName evidence="2">B30.2/SPRY domain-containing protein</fullName>
    </recommendedName>
</protein>
<evidence type="ECO:0000256" key="1">
    <source>
        <dbReference type="SAM" id="SignalP"/>
    </source>
</evidence>
<evidence type="ECO:0000313" key="4">
    <source>
        <dbReference type="Proteomes" id="UP000321337"/>
    </source>
</evidence>
<dbReference type="EMBL" id="BKAD01000062">
    <property type="protein sequence ID" value="GEP32211.1"/>
    <property type="molecule type" value="Genomic_DNA"/>
</dbReference>
<keyword evidence="4" id="KW-1185">Reference proteome</keyword>
<evidence type="ECO:0000259" key="2">
    <source>
        <dbReference type="PROSITE" id="PS50188"/>
    </source>
</evidence>
<feature type="domain" description="B30.2/SPRY" evidence="2">
    <location>
        <begin position="32"/>
        <end position="230"/>
    </location>
</feature>
<dbReference type="InterPro" id="IPR013320">
    <property type="entry name" value="ConA-like_dom_sf"/>
</dbReference>
<dbReference type="Proteomes" id="UP000321337">
    <property type="component" value="Unassembled WGS sequence"/>
</dbReference>
<comment type="caution">
    <text evidence="3">The sequence shown here is derived from an EMBL/GenBank/DDBJ whole genome shotgun (WGS) entry which is preliminary data.</text>
</comment>
<dbReference type="InterPro" id="IPR001870">
    <property type="entry name" value="B30.2/SPRY"/>
</dbReference>
<dbReference type="InterPro" id="IPR043136">
    <property type="entry name" value="B30.2/SPRY_sf"/>
</dbReference>
<feature type="chain" id="PRO_5021996888" description="B30.2/SPRY domain-containing protein" evidence="1">
    <location>
        <begin position="21"/>
        <end position="244"/>
    </location>
</feature>
<sequence>MKTKILAFAALALLASSALAATPTYLYRLYSPGVKGATAVDNLLPTASSVFATWNPADKGTAMILSPGNLTAVGNGSAFASVRATQSESSGKWYWESTITGANATNYGYIMTAGTSTFDLNAYLGTSSTGNYFGWYPPQTPSYSSSWPGTTVAAPPGGVNYPVGTTFMMAMDMDNHALYVGVNGTWNGGGVPTSGAAKTGAAVTGLSGTVFPAINVVTTQSTSNFGATAFKYAVPTGYHAGVFQ</sequence>
<dbReference type="AlphaFoldDB" id="A0A512LDK4"/>
<dbReference type="RefSeq" id="WP_147075163.1">
    <property type="nucleotide sequence ID" value="NZ_AP021884.1"/>
</dbReference>
<dbReference type="SUPFAM" id="SSF49899">
    <property type="entry name" value="Concanavalin A-like lectins/glucanases"/>
    <property type="match status" value="1"/>
</dbReference>
<name>A0A512LDK4_9PROT</name>
<dbReference type="Gene3D" id="2.60.120.920">
    <property type="match status" value="1"/>
</dbReference>
<accession>A0A512LDK4</accession>
<gene>
    <name evidence="3" type="ORF">TPL01_33490</name>
</gene>
<keyword evidence="1" id="KW-0732">Signal</keyword>
<evidence type="ECO:0000313" key="3">
    <source>
        <dbReference type="EMBL" id="GEP32211.1"/>
    </source>
</evidence>
<proteinExistence type="predicted"/>
<feature type="signal peptide" evidence="1">
    <location>
        <begin position="1"/>
        <end position="20"/>
    </location>
</feature>
<dbReference type="PROSITE" id="PS50188">
    <property type="entry name" value="B302_SPRY"/>
    <property type="match status" value="1"/>
</dbReference>
<organism evidence="3 4">
    <name type="scientific">Sulfuriferula plumbiphila</name>
    <dbReference type="NCBI Taxonomy" id="171865"/>
    <lineage>
        <taxon>Bacteria</taxon>
        <taxon>Pseudomonadati</taxon>
        <taxon>Pseudomonadota</taxon>
        <taxon>Betaproteobacteria</taxon>
        <taxon>Nitrosomonadales</taxon>
        <taxon>Sulfuricellaceae</taxon>
        <taxon>Sulfuriferula</taxon>
    </lineage>
</organism>
<reference evidence="3 4" key="1">
    <citation type="submission" date="2019-07" db="EMBL/GenBank/DDBJ databases">
        <title>Whole genome shotgun sequence of Thiobacillus plumbophilus NBRC 107929.</title>
        <authorList>
            <person name="Hosoyama A."/>
            <person name="Uohara A."/>
            <person name="Ohji S."/>
            <person name="Ichikawa N."/>
        </authorList>
    </citation>
    <scope>NUCLEOTIDE SEQUENCE [LARGE SCALE GENOMIC DNA]</scope>
    <source>
        <strain evidence="3 4">NBRC 107929</strain>
    </source>
</reference>